<evidence type="ECO:0000256" key="3">
    <source>
        <dbReference type="ARBA" id="ARBA00007317"/>
    </source>
</evidence>
<evidence type="ECO:0000259" key="14">
    <source>
        <dbReference type="PROSITE" id="PS51826"/>
    </source>
</evidence>
<dbReference type="STRING" id="1817768.A3A87_00070"/>
<dbReference type="CDD" id="cd06849">
    <property type="entry name" value="lipoyl_domain"/>
    <property type="match status" value="1"/>
</dbReference>
<dbReference type="InterPro" id="IPR011053">
    <property type="entry name" value="Single_hybrid_motif"/>
</dbReference>
<reference evidence="15 16" key="1">
    <citation type="journal article" date="2016" name="Nat. Commun.">
        <title>Thousands of microbial genomes shed light on interconnected biogeochemical processes in an aquifer system.</title>
        <authorList>
            <person name="Anantharaman K."/>
            <person name="Brown C.T."/>
            <person name="Hug L.A."/>
            <person name="Sharon I."/>
            <person name="Castelle C.J."/>
            <person name="Probst A.J."/>
            <person name="Thomas B.C."/>
            <person name="Singh A."/>
            <person name="Wilkins M.J."/>
            <person name="Karaoz U."/>
            <person name="Brodie E.L."/>
            <person name="Williams K.H."/>
            <person name="Hubbard S.S."/>
            <person name="Banfield J.F."/>
        </authorList>
    </citation>
    <scope>NUCLEOTIDE SEQUENCE [LARGE SCALE GENOMIC DNA]</scope>
</reference>
<proteinExistence type="inferred from homology"/>
<dbReference type="InterPro" id="IPR003016">
    <property type="entry name" value="2-oxoA_DH_lipoyl-BS"/>
</dbReference>
<comment type="catalytic activity">
    <reaction evidence="10 11">
        <text>N(6)-[(R)-dihydrolipoyl]-L-lysyl-[protein] + succinyl-CoA = N(6)-[(R)-S(8)-succinyldihydrolipoyl]-L-lysyl-[protein] + CoA</text>
        <dbReference type="Rhea" id="RHEA:15213"/>
        <dbReference type="Rhea" id="RHEA-COMP:10475"/>
        <dbReference type="Rhea" id="RHEA-COMP:20092"/>
        <dbReference type="ChEBI" id="CHEBI:57287"/>
        <dbReference type="ChEBI" id="CHEBI:57292"/>
        <dbReference type="ChEBI" id="CHEBI:83100"/>
        <dbReference type="ChEBI" id="CHEBI:83120"/>
        <dbReference type="EC" id="2.3.1.61"/>
    </reaction>
</comment>
<evidence type="ECO:0000256" key="10">
    <source>
        <dbReference type="ARBA" id="ARBA00052761"/>
    </source>
</evidence>
<dbReference type="NCBIfam" id="TIGR01347">
    <property type="entry name" value="sucB"/>
    <property type="match status" value="1"/>
</dbReference>
<feature type="domain" description="Lipoyl-binding" evidence="13">
    <location>
        <begin position="2"/>
        <end position="77"/>
    </location>
</feature>
<protein>
    <recommendedName>
        <fullName evidence="5 11">Dihydrolipoyllysine-residue succinyltransferase component of 2-oxoglutarate dehydrogenase complex</fullName>
        <ecNumber evidence="4 11">2.3.1.61</ecNumber>
    </recommendedName>
    <alternativeName>
        <fullName evidence="11">2-oxoglutarate dehydrogenase complex component E2</fullName>
    </alternativeName>
</protein>
<comment type="pathway">
    <text evidence="2 11">Amino-acid degradation; L-lysine degradation via saccharopine pathway; glutaryl-CoA from L-lysine: step 6/6.</text>
</comment>
<dbReference type="SUPFAM" id="SSF51230">
    <property type="entry name" value="Single hybrid motif"/>
    <property type="match status" value="1"/>
</dbReference>
<dbReference type="Pfam" id="PF02817">
    <property type="entry name" value="E3_binding"/>
    <property type="match status" value="1"/>
</dbReference>
<comment type="cofactor">
    <cofactor evidence="11">
        <name>(R)-lipoate</name>
        <dbReference type="ChEBI" id="CHEBI:83088"/>
    </cofactor>
    <text evidence="11">Binds 1 lipoyl cofactor covalently.</text>
</comment>
<dbReference type="GO" id="GO:0004149">
    <property type="term" value="F:dihydrolipoyllysine-residue succinyltransferase activity"/>
    <property type="evidence" value="ECO:0007669"/>
    <property type="project" value="UniProtKB-UniRule"/>
</dbReference>
<organism evidence="15 16">
    <name type="scientific">Candidatus Muproteobacteria bacterium RIFCSPLOWO2_01_FULL_60_18</name>
    <dbReference type="NCBI Taxonomy" id="1817768"/>
    <lineage>
        <taxon>Bacteria</taxon>
        <taxon>Pseudomonadati</taxon>
        <taxon>Pseudomonadota</taxon>
        <taxon>Candidatus Muproteobacteria</taxon>
    </lineage>
</organism>
<feature type="compositionally biased region" description="Basic and acidic residues" evidence="12">
    <location>
        <begin position="82"/>
        <end position="92"/>
    </location>
</feature>
<evidence type="ECO:0000256" key="8">
    <source>
        <dbReference type="ARBA" id="ARBA00022823"/>
    </source>
</evidence>
<dbReference type="PANTHER" id="PTHR43416:SF5">
    <property type="entry name" value="DIHYDROLIPOYLLYSINE-RESIDUE SUCCINYLTRANSFERASE COMPONENT OF 2-OXOGLUTARATE DEHYDROGENASE COMPLEX, MITOCHONDRIAL"/>
    <property type="match status" value="1"/>
</dbReference>
<dbReference type="AlphaFoldDB" id="A0A1F6U155"/>
<comment type="caution">
    <text evidence="15">The sequence shown here is derived from an EMBL/GenBank/DDBJ whole genome shotgun (WGS) entry which is preliminary data.</text>
</comment>
<keyword evidence="7 11" id="KW-0808">Transferase</keyword>
<dbReference type="InterPro" id="IPR001078">
    <property type="entry name" value="2-oxoacid_DH_actylTfrase"/>
</dbReference>
<dbReference type="InterPro" id="IPR000089">
    <property type="entry name" value="Biotin_lipoyl"/>
</dbReference>
<dbReference type="Gene3D" id="4.10.320.10">
    <property type="entry name" value="E3-binding domain"/>
    <property type="match status" value="1"/>
</dbReference>
<evidence type="ECO:0000256" key="11">
    <source>
        <dbReference type="RuleBase" id="RU361138"/>
    </source>
</evidence>
<sequence>MATDITVPVFPESVTEGTILTWHKQPGEKVTRDELLAEIETDKIVFEVPAPADGVLAEIMAPVGATVKSGEVLGRLEKRARDGASADLRMDKAATGAAAPSKPATAEPAPKAAVMPAAKRLMEEHGLDTRKVPGSGKGGRILKEDVLQQIDAMEAAPVAPKPMPKPAAPAPAAPPELRTEKRAESEALLASLVRPVIGEGALADQRVEKRVPMTRLRKRIAERLVEAQQTAAILTTFNEVNMQPVMELRARHRERFEKEHGVRLGFMSFFVKATVEALRHFPEINASIDGDDVVYHGFYDIGIAVSSPRGLVVPLLRDADRLTMAEIESRIRDFGERAQNAQLTLEEITGGTFTITNGGVFGSLLSTPILNPPQSAILGMHKIQDRPVAENGQVAIRPMMYLALSYDHRLVDGREAVQFLVMIKELLEDPARLLLEV</sequence>
<name>A0A1F6U155_9PROT</name>
<dbReference type="FunFam" id="3.30.559.10:FF:000007">
    <property type="entry name" value="Dihydrolipoamide acetyltransferase component of pyruvate dehydrogenase complex"/>
    <property type="match status" value="1"/>
</dbReference>
<dbReference type="EC" id="2.3.1.61" evidence="4 11"/>
<feature type="region of interest" description="Disordered" evidence="12">
    <location>
        <begin position="82"/>
        <end position="110"/>
    </location>
</feature>
<evidence type="ECO:0000313" key="16">
    <source>
        <dbReference type="Proteomes" id="UP000179037"/>
    </source>
</evidence>
<evidence type="ECO:0000256" key="7">
    <source>
        <dbReference type="ARBA" id="ARBA00022679"/>
    </source>
</evidence>
<dbReference type="NCBIfam" id="NF004309">
    <property type="entry name" value="PRK05704.1"/>
    <property type="match status" value="1"/>
</dbReference>
<dbReference type="InterPro" id="IPR006255">
    <property type="entry name" value="SucB"/>
</dbReference>
<evidence type="ECO:0000256" key="9">
    <source>
        <dbReference type="ARBA" id="ARBA00023315"/>
    </source>
</evidence>
<dbReference type="Pfam" id="PF00364">
    <property type="entry name" value="Biotin_lipoyl"/>
    <property type="match status" value="1"/>
</dbReference>
<dbReference type="GO" id="GO:0045252">
    <property type="term" value="C:oxoglutarate dehydrogenase complex"/>
    <property type="evidence" value="ECO:0007669"/>
    <property type="project" value="UniProtKB-UniRule"/>
</dbReference>
<keyword evidence="8 11" id="KW-0450">Lipoyl</keyword>
<evidence type="ECO:0000259" key="13">
    <source>
        <dbReference type="PROSITE" id="PS50968"/>
    </source>
</evidence>
<dbReference type="Gene3D" id="2.40.50.100">
    <property type="match status" value="1"/>
</dbReference>
<evidence type="ECO:0000256" key="2">
    <source>
        <dbReference type="ARBA" id="ARBA00005145"/>
    </source>
</evidence>
<evidence type="ECO:0000313" key="15">
    <source>
        <dbReference type="EMBL" id="OGI51070.1"/>
    </source>
</evidence>
<dbReference type="PROSITE" id="PS00189">
    <property type="entry name" value="LIPOYL"/>
    <property type="match status" value="1"/>
</dbReference>
<dbReference type="GO" id="GO:0033512">
    <property type="term" value="P:L-lysine catabolic process to acetyl-CoA via saccharopine"/>
    <property type="evidence" value="ECO:0007669"/>
    <property type="project" value="UniProtKB-UniRule"/>
</dbReference>
<dbReference type="UniPathway" id="UPA00868">
    <property type="reaction ID" value="UER00840"/>
</dbReference>
<evidence type="ECO:0000256" key="4">
    <source>
        <dbReference type="ARBA" id="ARBA00012945"/>
    </source>
</evidence>
<dbReference type="SUPFAM" id="SSF52777">
    <property type="entry name" value="CoA-dependent acyltransferases"/>
    <property type="match status" value="1"/>
</dbReference>
<accession>A0A1F6U155</accession>
<evidence type="ECO:0000256" key="12">
    <source>
        <dbReference type="SAM" id="MobiDB-lite"/>
    </source>
</evidence>
<dbReference type="PROSITE" id="PS51826">
    <property type="entry name" value="PSBD"/>
    <property type="match status" value="1"/>
</dbReference>
<evidence type="ECO:0000256" key="6">
    <source>
        <dbReference type="ARBA" id="ARBA00022532"/>
    </source>
</evidence>
<dbReference type="Pfam" id="PF00198">
    <property type="entry name" value="2-oxoacid_dh"/>
    <property type="match status" value="1"/>
</dbReference>
<feature type="domain" description="Peripheral subunit-binding (PSBD)" evidence="14">
    <location>
        <begin position="113"/>
        <end position="150"/>
    </location>
</feature>
<dbReference type="InterPro" id="IPR004167">
    <property type="entry name" value="PSBD"/>
</dbReference>
<dbReference type="InterPro" id="IPR023213">
    <property type="entry name" value="CAT-like_dom_sf"/>
</dbReference>
<feature type="compositionally biased region" description="Low complexity" evidence="12">
    <location>
        <begin position="93"/>
        <end position="110"/>
    </location>
</feature>
<dbReference type="PROSITE" id="PS50968">
    <property type="entry name" value="BIOTINYL_LIPOYL"/>
    <property type="match status" value="1"/>
</dbReference>
<dbReference type="Gene3D" id="3.30.559.10">
    <property type="entry name" value="Chloramphenicol acetyltransferase-like domain"/>
    <property type="match status" value="1"/>
</dbReference>
<dbReference type="SUPFAM" id="SSF47005">
    <property type="entry name" value="Peripheral subunit-binding domain of 2-oxo acid dehydrogenase complex"/>
    <property type="match status" value="1"/>
</dbReference>
<gene>
    <name evidence="15" type="ORF">A3A87_00070</name>
</gene>
<keyword evidence="9 11" id="KW-0012">Acyltransferase</keyword>
<comment type="function">
    <text evidence="1 11">E2 component of the 2-oxoglutarate dehydrogenase (OGDH) complex which catalyzes the second step in the conversion of 2-oxoglutarate to succinyl-CoA and CO(2).</text>
</comment>
<comment type="similarity">
    <text evidence="3 11">Belongs to the 2-oxoacid dehydrogenase family.</text>
</comment>
<dbReference type="PANTHER" id="PTHR43416">
    <property type="entry name" value="DIHYDROLIPOYLLYSINE-RESIDUE SUCCINYLTRANSFERASE COMPONENT OF 2-OXOGLUTARATE DEHYDROGENASE COMPLEX, MITOCHONDRIAL-RELATED"/>
    <property type="match status" value="1"/>
</dbReference>
<feature type="region of interest" description="Disordered" evidence="12">
    <location>
        <begin position="158"/>
        <end position="180"/>
    </location>
</feature>
<dbReference type="GO" id="GO:0005829">
    <property type="term" value="C:cytosol"/>
    <property type="evidence" value="ECO:0007669"/>
    <property type="project" value="TreeGrafter"/>
</dbReference>
<dbReference type="EMBL" id="MFTC01000052">
    <property type="protein sequence ID" value="OGI51070.1"/>
    <property type="molecule type" value="Genomic_DNA"/>
</dbReference>
<dbReference type="InterPro" id="IPR050537">
    <property type="entry name" value="2-oxoacid_dehydrogenase"/>
</dbReference>
<evidence type="ECO:0000256" key="5">
    <source>
        <dbReference type="ARBA" id="ARBA00019511"/>
    </source>
</evidence>
<dbReference type="Proteomes" id="UP000179037">
    <property type="component" value="Unassembled WGS sequence"/>
</dbReference>
<keyword evidence="6 11" id="KW-0816">Tricarboxylic acid cycle</keyword>
<feature type="compositionally biased region" description="Pro residues" evidence="12">
    <location>
        <begin position="159"/>
        <end position="174"/>
    </location>
</feature>
<dbReference type="InterPro" id="IPR036625">
    <property type="entry name" value="E3-bd_dom_sf"/>
</dbReference>
<evidence type="ECO:0000256" key="1">
    <source>
        <dbReference type="ARBA" id="ARBA00004052"/>
    </source>
</evidence>
<dbReference type="GO" id="GO:0006099">
    <property type="term" value="P:tricarboxylic acid cycle"/>
    <property type="evidence" value="ECO:0007669"/>
    <property type="project" value="UniProtKB-UniRule"/>
</dbReference>